<evidence type="ECO:0000256" key="5">
    <source>
        <dbReference type="ARBA" id="ARBA00023002"/>
    </source>
</evidence>
<dbReference type="GO" id="GO:0016705">
    <property type="term" value="F:oxidoreductase activity, acting on paired donors, with incorporation or reduction of molecular oxygen"/>
    <property type="evidence" value="ECO:0007669"/>
    <property type="project" value="InterPro"/>
</dbReference>
<evidence type="ECO:0000256" key="10">
    <source>
        <dbReference type="SAM" id="MobiDB-lite"/>
    </source>
</evidence>
<evidence type="ECO:0000256" key="3">
    <source>
        <dbReference type="ARBA" id="ARBA00022617"/>
    </source>
</evidence>
<dbReference type="GO" id="GO:0004497">
    <property type="term" value="F:monooxygenase activity"/>
    <property type="evidence" value="ECO:0007669"/>
    <property type="project" value="UniProtKB-KW"/>
</dbReference>
<keyword evidence="12" id="KW-1185">Reference proteome</keyword>
<evidence type="ECO:0000256" key="4">
    <source>
        <dbReference type="ARBA" id="ARBA00022723"/>
    </source>
</evidence>
<dbReference type="PRINTS" id="PR00359">
    <property type="entry name" value="BP450"/>
</dbReference>
<dbReference type="AlphaFoldDB" id="A0A1H4IDY7"/>
<dbReference type="STRING" id="208445.SAMN04489727_0407"/>
<dbReference type="Pfam" id="PF00067">
    <property type="entry name" value="p450"/>
    <property type="match status" value="1"/>
</dbReference>
<name>A0A1H4IDY7_9PSEU</name>
<dbReference type="Gene3D" id="1.10.630.10">
    <property type="entry name" value="Cytochrome P450"/>
    <property type="match status" value="1"/>
</dbReference>
<evidence type="ECO:0000256" key="8">
    <source>
        <dbReference type="ARBA" id="ARBA00055433"/>
    </source>
</evidence>
<dbReference type="CDD" id="cd11031">
    <property type="entry name" value="Cyp158A-like"/>
    <property type="match status" value="1"/>
</dbReference>
<dbReference type="InterPro" id="IPR002397">
    <property type="entry name" value="Cyt_P450_B"/>
</dbReference>
<dbReference type="SUPFAM" id="SSF48264">
    <property type="entry name" value="Cytochrome P450"/>
    <property type="match status" value="1"/>
</dbReference>
<comment type="pathway">
    <text evidence="1">Antibiotic biosynthesis; vancomycin biosynthesis.</text>
</comment>
<dbReference type="InterPro" id="IPR036396">
    <property type="entry name" value="Cyt_P450_sf"/>
</dbReference>
<dbReference type="GO" id="GO:0005506">
    <property type="term" value="F:iron ion binding"/>
    <property type="evidence" value="ECO:0007669"/>
    <property type="project" value="InterPro"/>
</dbReference>
<dbReference type="PROSITE" id="PS00086">
    <property type="entry name" value="CYTOCHROME_P450"/>
    <property type="match status" value="1"/>
</dbReference>
<evidence type="ECO:0000256" key="6">
    <source>
        <dbReference type="ARBA" id="ARBA00023004"/>
    </source>
</evidence>
<dbReference type="EMBL" id="FNSO01000002">
    <property type="protein sequence ID" value="SEB32153.1"/>
    <property type="molecule type" value="Genomic_DNA"/>
</dbReference>
<evidence type="ECO:0000256" key="2">
    <source>
        <dbReference type="ARBA" id="ARBA00010617"/>
    </source>
</evidence>
<evidence type="ECO:0000256" key="1">
    <source>
        <dbReference type="ARBA" id="ARBA00004660"/>
    </source>
</evidence>
<dbReference type="InterPro" id="IPR001128">
    <property type="entry name" value="Cyt_P450"/>
</dbReference>
<dbReference type="Proteomes" id="UP000199622">
    <property type="component" value="Unassembled WGS sequence"/>
</dbReference>
<keyword evidence="5 9" id="KW-0560">Oxidoreductase</keyword>
<evidence type="ECO:0000256" key="9">
    <source>
        <dbReference type="RuleBase" id="RU000461"/>
    </source>
</evidence>
<keyword evidence="6 9" id="KW-0408">Iron</keyword>
<keyword evidence="4 9" id="KW-0479">Metal-binding</keyword>
<reference evidence="12" key="1">
    <citation type="submission" date="2016-10" db="EMBL/GenBank/DDBJ databases">
        <authorList>
            <person name="Varghese N."/>
            <person name="Submissions S."/>
        </authorList>
    </citation>
    <scope>NUCLEOTIDE SEQUENCE [LARGE SCALE GENOMIC DNA]</scope>
    <source>
        <strain evidence="12">DSM 44544</strain>
    </source>
</reference>
<dbReference type="PANTHER" id="PTHR46696">
    <property type="entry name" value="P450, PUTATIVE (EUROFUNG)-RELATED"/>
    <property type="match status" value="1"/>
</dbReference>
<comment type="similarity">
    <text evidence="2 9">Belongs to the cytochrome P450 family.</text>
</comment>
<proteinExistence type="inferred from homology"/>
<protein>
    <submittedName>
        <fullName evidence="11">Cytochrome P450</fullName>
    </submittedName>
</protein>
<dbReference type="FunFam" id="1.10.630.10:FF:000018">
    <property type="entry name" value="Cytochrome P450 monooxygenase"/>
    <property type="match status" value="1"/>
</dbReference>
<keyword evidence="3 9" id="KW-0349">Heme</keyword>
<dbReference type="InterPro" id="IPR017972">
    <property type="entry name" value="Cyt_P450_CS"/>
</dbReference>
<feature type="region of interest" description="Disordered" evidence="10">
    <location>
        <begin position="1"/>
        <end position="21"/>
    </location>
</feature>
<sequence>MDVVRPSGRFPASGRVFRGPPPSATAGATLIIGGMTAVYPAEKDHPAVPMGEVYAGHPPVSRIAFPSGHEGWLVTRYEDVRTVFSDPRFSRNLLYPGAPCLIEPGDFSTGEHSILNMDPPDHTRLRRLSAQAFTVRRIAAFRPRIEQIADELLTAMIAHGPPADLAEEFAFPLPTLVMCELLGVPFSGRERFRRWSRVIVTPMQHAPADVEQARRDGAEDMGALVAEKRARPADDFLSALVHARDEDGDRLTEPELIDLATQLLLAGHETTVSLIGCGVVLLCRHPEQLAALRADASLTPGAIEEIMRFDGPVDSSLLRVALEDVTLSGVLVRRGEAVLAHVGAANRDENAFPSAAEFDIRRKDAQQLGFGYGIHFCLGAALARLEGEIALRALVERLPGLALAVPAEEIAWRPPLSVRGPEEVPVTWSA</sequence>
<evidence type="ECO:0000256" key="7">
    <source>
        <dbReference type="ARBA" id="ARBA00023033"/>
    </source>
</evidence>
<comment type="function">
    <text evidence="8">Involved in the coupling of aromatic side chains of the heptapeptide of vancomycin.</text>
</comment>
<gene>
    <name evidence="11" type="ORF">SAMN04489727_0407</name>
</gene>
<evidence type="ECO:0000313" key="11">
    <source>
        <dbReference type="EMBL" id="SEB32153.1"/>
    </source>
</evidence>
<organism evidence="11 12">
    <name type="scientific">Amycolatopsis tolypomycina</name>
    <dbReference type="NCBI Taxonomy" id="208445"/>
    <lineage>
        <taxon>Bacteria</taxon>
        <taxon>Bacillati</taxon>
        <taxon>Actinomycetota</taxon>
        <taxon>Actinomycetes</taxon>
        <taxon>Pseudonocardiales</taxon>
        <taxon>Pseudonocardiaceae</taxon>
        <taxon>Amycolatopsis</taxon>
    </lineage>
</organism>
<dbReference type="PANTHER" id="PTHR46696:SF1">
    <property type="entry name" value="CYTOCHROME P450 YJIB-RELATED"/>
    <property type="match status" value="1"/>
</dbReference>
<keyword evidence="7 9" id="KW-0503">Monooxygenase</keyword>
<accession>A0A1H4IDY7</accession>
<evidence type="ECO:0000313" key="12">
    <source>
        <dbReference type="Proteomes" id="UP000199622"/>
    </source>
</evidence>
<dbReference type="GO" id="GO:0020037">
    <property type="term" value="F:heme binding"/>
    <property type="evidence" value="ECO:0007669"/>
    <property type="project" value="InterPro"/>
</dbReference>